<feature type="region of interest" description="Disordered" evidence="1">
    <location>
        <begin position="1"/>
        <end position="22"/>
    </location>
</feature>
<dbReference type="InterPro" id="IPR033473">
    <property type="entry name" value="Atos-like_C"/>
</dbReference>
<feature type="domain" description="Atos-like C-terminal" evidence="2">
    <location>
        <begin position="507"/>
        <end position="588"/>
    </location>
</feature>
<dbReference type="InterPro" id="IPR051506">
    <property type="entry name" value="ATOS_Transcription_Regulators"/>
</dbReference>
<evidence type="ECO:0000259" key="2">
    <source>
        <dbReference type="Pfam" id="PF13889"/>
    </source>
</evidence>
<feature type="region of interest" description="Disordered" evidence="1">
    <location>
        <begin position="180"/>
        <end position="200"/>
    </location>
</feature>
<gene>
    <name evidence="3" type="ORF">NCGR_LOCUS30176</name>
</gene>
<evidence type="ECO:0000256" key="1">
    <source>
        <dbReference type="SAM" id="MobiDB-lite"/>
    </source>
</evidence>
<comment type="caution">
    <text evidence="3">The sequence shown here is derived from an EMBL/GenBank/DDBJ whole genome shotgun (WGS) entry which is preliminary data.</text>
</comment>
<organism evidence="3 4">
    <name type="scientific">Miscanthus lutarioriparius</name>
    <dbReference type="NCBI Taxonomy" id="422564"/>
    <lineage>
        <taxon>Eukaryota</taxon>
        <taxon>Viridiplantae</taxon>
        <taxon>Streptophyta</taxon>
        <taxon>Embryophyta</taxon>
        <taxon>Tracheophyta</taxon>
        <taxon>Spermatophyta</taxon>
        <taxon>Magnoliopsida</taxon>
        <taxon>Liliopsida</taxon>
        <taxon>Poales</taxon>
        <taxon>Poaceae</taxon>
        <taxon>PACMAD clade</taxon>
        <taxon>Panicoideae</taxon>
        <taxon>Andropogonodae</taxon>
        <taxon>Andropogoneae</taxon>
        <taxon>Saccharinae</taxon>
        <taxon>Miscanthus</taxon>
    </lineage>
</organism>
<name>A0A811PPV9_9POAL</name>
<reference evidence="3" key="1">
    <citation type="submission" date="2020-10" db="EMBL/GenBank/DDBJ databases">
        <authorList>
            <person name="Han B."/>
            <person name="Lu T."/>
            <person name="Zhao Q."/>
            <person name="Huang X."/>
            <person name="Zhao Y."/>
        </authorList>
    </citation>
    <scope>NUCLEOTIDE SEQUENCE</scope>
</reference>
<dbReference type="Pfam" id="PF13889">
    <property type="entry name" value="Chromosome_seg"/>
    <property type="match status" value="1"/>
</dbReference>
<keyword evidence="4" id="KW-1185">Reference proteome</keyword>
<evidence type="ECO:0000313" key="3">
    <source>
        <dbReference type="EMBL" id="CAD6245892.1"/>
    </source>
</evidence>
<dbReference type="AlphaFoldDB" id="A0A811PPV9"/>
<dbReference type="Proteomes" id="UP000604825">
    <property type="component" value="Unassembled WGS sequence"/>
</dbReference>
<dbReference type="EMBL" id="CAJGYO010000007">
    <property type="protein sequence ID" value="CAD6245892.1"/>
    <property type="molecule type" value="Genomic_DNA"/>
</dbReference>
<dbReference type="PANTHER" id="PTHR13199:SF11">
    <property type="entry name" value="PROTEIN ATOSSA"/>
    <property type="match status" value="1"/>
</dbReference>
<protein>
    <recommendedName>
        <fullName evidence="2">Atos-like C-terminal domain-containing protein</fullName>
    </recommendedName>
</protein>
<feature type="region of interest" description="Disordered" evidence="1">
    <location>
        <begin position="386"/>
        <end position="406"/>
    </location>
</feature>
<accession>A0A811PPV9</accession>
<evidence type="ECO:0000313" key="4">
    <source>
        <dbReference type="Proteomes" id="UP000604825"/>
    </source>
</evidence>
<dbReference type="PANTHER" id="PTHR13199">
    <property type="entry name" value="GH03947P"/>
    <property type="match status" value="1"/>
</dbReference>
<feature type="compositionally biased region" description="Basic and acidic residues" evidence="1">
    <location>
        <begin position="440"/>
        <end position="454"/>
    </location>
</feature>
<dbReference type="OrthoDB" id="8625101at2759"/>
<sequence length="590" mass="64319">MGLPQPSTVKDDAPTALRTSTSCPPDFGGVSACYLDGLPAGSSSSRVLSYPLIGDFNRKTTLDGPNESNGYSKDNHEFEHADLRGLNIDSRDGNSRSFPKLVPSVHMPARRVVGFDSGCGGSDGTETNMVDSSLVNSNCNSPFDQHELQARKRLLSPLKNVLPKQFNGDVLNLSSGDSRFRRSDSADKLYSTGSQDNKKPTQDASILLKHGILQPLGAPAGAQNGMLLGAILIHSLMVTGSQRSIMKDLENDFLDLKETGGSDRARMQEVSEGTNLLHDELEVMTPKWSSLRRYRNWGPESSLHLPDYTSPRIGYGRSLSLHVRRSLVGSFEESLLSGRYSYGKDSQVVSNPEKTPLHTFFCNYDLSDMPSGTKTFMRQKVTLSPSVLPSNPVEEGSKTCDVNVGPKSSQSVSCGSEPSERGTLCSECCGGGQNCNSNDELEKGDPKARCRSLDSDSNESNKSSSPGNKKDHSDSDGCCCQMNKSGIGEKKSCCSPSKINDSSGGAALRYALHLRFLCPSKKSSKSMLRCKSDPSSAPYSNNTLPEEERRFYLYNDLRVVFPQRHSDADEGELRVEHELPADPKYFDISN</sequence>
<feature type="region of interest" description="Disordered" evidence="1">
    <location>
        <begin position="440"/>
        <end position="476"/>
    </location>
</feature>
<proteinExistence type="predicted"/>
<feature type="compositionally biased region" description="Low complexity" evidence="1">
    <location>
        <begin position="458"/>
        <end position="467"/>
    </location>
</feature>